<dbReference type="PATRIC" id="fig|742743.3.peg.1500"/>
<dbReference type="EMBL" id="ADLT01000049">
    <property type="protein sequence ID" value="EHO62603.1"/>
    <property type="molecule type" value="Genomic_DNA"/>
</dbReference>
<dbReference type="AlphaFoldDB" id="H1D1I0"/>
<evidence type="ECO:0000313" key="2">
    <source>
        <dbReference type="EMBL" id="EHO62603.1"/>
    </source>
</evidence>
<dbReference type="STRING" id="742743.HMPREF9453_01468"/>
<dbReference type="OrthoDB" id="4624at2"/>
<reference evidence="2 3" key="1">
    <citation type="submission" date="2011-11" db="EMBL/GenBank/DDBJ databases">
        <title>The Genome Sequence of Dialister succinatiphilus YIT 11850.</title>
        <authorList>
            <consortium name="The Broad Institute Genome Sequencing Platform"/>
            <person name="Earl A."/>
            <person name="Ward D."/>
            <person name="Feldgarden M."/>
            <person name="Gevers D."/>
            <person name="Morotomi M."/>
            <person name="Young S.K."/>
            <person name="Zeng Q."/>
            <person name="Gargeya S."/>
            <person name="Fitzgerald M."/>
            <person name="Haas B."/>
            <person name="Abouelleil A."/>
            <person name="Alvarado L."/>
            <person name="Arachchi H.M."/>
            <person name="Berlin A."/>
            <person name="Brown A."/>
            <person name="Chapman S.B."/>
            <person name="Dunbar C."/>
            <person name="Gearin G."/>
            <person name="Goldberg J."/>
            <person name="Griggs A."/>
            <person name="Gujja S."/>
            <person name="Heiman D."/>
            <person name="Howarth C."/>
            <person name="Lui A."/>
            <person name="MacDonald P.J.P."/>
            <person name="Montmayeur A."/>
            <person name="Murphy C."/>
            <person name="Neiman D."/>
            <person name="Pearson M."/>
            <person name="Priest M."/>
            <person name="Roberts A."/>
            <person name="Saif S."/>
            <person name="Shea T."/>
            <person name="Sisk P."/>
            <person name="Stolte C."/>
            <person name="Sykes S."/>
            <person name="Wortman J."/>
            <person name="Nusbaum C."/>
            <person name="Birren B."/>
        </authorList>
    </citation>
    <scope>NUCLEOTIDE SEQUENCE [LARGE SCALE GENOMIC DNA]</scope>
    <source>
        <strain evidence="2 3">YIT 11850</strain>
    </source>
</reference>
<dbReference type="InterPro" id="IPR024529">
    <property type="entry name" value="ECF_trnsprt_substrate-spec"/>
</dbReference>
<proteinExistence type="predicted"/>
<accession>H1D1I0</accession>
<dbReference type="eggNOG" id="COG4720">
    <property type="taxonomic scope" value="Bacteria"/>
</dbReference>
<dbReference type="Proteomes" id="UP000003277">
    <property type="component" value="Unassembled WGS sequence"/>
</dbReference>
<dbReference type="RefSeq" id="WP_008859962.1">
    <property type="nucleotide sequence ID" value="NZ_JH591188.1"/>
</dbReference>
<dbReference type="HOGENOM" id="CLU_098232_3_0_9"/>
<dbReference type="GO" id="GO:0022857">
    <property type="term" value="F:transmembrane transporter activity"/>
    <property type="evidence" value="ECO:0007669"/>
    <property type="project" value="InterPro"/>
</dbReference>
<name>H1D1I0_9FIRM</name>
<evidence type="ECO:0000313" key="3">
    <source>
        <dbReference type="Proteomes" id="UP000003277"/>
    </source>
</evidence>
<keyword evidence="1" id="KW-0812">Transmembrane</keyword>
<organism evidence="2 3">
    <name type="scientific">Dialister succinatiphilus YIT 11850</name>
    <dbReference type="NCBI Taxonomy" id="742743"/>
    <lineage>
        <taxon>Bacteria</taxon>
        <taxon>Bacillati</taxon>
        <taxon>Bacillota</taxon>
        <taxon>Negativicutes</taxon>
        <taxon>Veillonellales</taxon>
        <taxon>Veillonellaceae</taxon>
        <taxon>Dialister</taxon>
    </lineage>
</organism>
<feature type="transmembrane region" description="Helical" evidence="1">
    <location>
        <begin position="73"/>
        <end position="93"/>
    </location>
</feature>
<comment type="caution">
    <text evidence="2">The sequence shown here is derived from an EMBL/GenBank/DDBJ whole genome shotgun (WGS) entry which is preliminary data.</text>
</comment>
<evidence type="ECO:0000256" key="1">
    <source>
        <dbReference type="SAM" id="Phobius"/>
    </source>
</evidence>
<protein>
    <recommendedName>
        <fullName evidence="4">Folate family ECF transporter S component</fullName>
    </recommendedName>
</protein>
<dbReference type="InterPro" id="IPR030949">
    <property type="entry name" value="ECF_S_folate_fam"/>
</dbReference>
<dbReference type="NCBIfam" id="TIGR04518">
    <property type="entry name" value="ECF_S_folT_fam"/>
    <property type="match status" value="1"/>
</dbReference>
<gene>
    <name evidence="2" type="ORF">HMPREF9453_01468</name>
</gene>
<dbReference type="Gene3D" id="1.10.1760.20">
    <property type="match status" value="1"/>
</dbReference>
<keyword evidence="3" id="KW-1185">Reference proteome</keyword>
<keyword evidence="1" id="KW-0472">Membrane</keyword>
<feature type="transmembrane region" description="Helical" evidence="1">
    <location>
        <begin position="100"/>
        <end position="127"/>
    </location>
</feature>
<sequence length="171" mass="19053">MHKNREKEMVVLGILTALAVLLSYVLAIQTPFVRITFGFLPLALAGALYGPWKAGLVGALDNLIGTALVGTSIFFPGFTLSDFLTGFIFGYFFYKKKINFPYVCIPFLVIMVLIHLGLNTLWLVLYYDKAASAIFLGRLIKNLICFPMEVGLFLLIYKKAYGRISLLALGR</sequence>
<evidence type="ECO:0008006" key="4">
    <source>
        <dbReference type="Google" id="ProtNLM"/>
    </source>
</evidence>
<feature type="transmembrane region" description="Helical" evidence="1">
    <location>
        <begin position="139"/>
        <end position="157"/>
    </location>
</feature>
<keyword evidence="1" id="KW-1133">Transmembrane helix</keyword>
<dbReference type="Pfam" id="PF12822">
    <property type="entry name" value="ECF_trnsprt"/>
    <property type="match status" value="1"/>
</dbReference>